<sequence>MCLLRWRLHGAQPVARTGPRPLPRLHVALEAGNCGLPEQPRRPAGCDRRGGARRPRAGRTARVRHRAGDRLALEALHLPLRDDQRQALERERQTVQAECERLAEAAGMGGPMAALVARLQARQAHLAELDAALLRRGGRAPPGGDARGMGTAPARQTGRREPVAAVGSGRGAEPPADAAGRPAPLHAGRRRTTSRLPLRGRHRARPIGVRNRGFANWSGVPNGNGLHATVSGPLDRRLTGTGGRRRRGGCGAND</sequence>
<proteinExistence type="predicted"/>
<organism evidence="2 3">
    <name type="scientific">Luteitalea pratensis</name>
    <dbReference type="NCBI Taxonomy" id="1855912"/>
    <lineage>
        <taxon>Bacteria</taxon>
        <taxon>Pseudomonadati</taxon>
        <taxon>Acidobacteriota</taxon>
        <taxon>Vicinamibacteria</taxon>
        <taxon>Vicinamibacterales</taxon>
        <taxon>Vicinamibacteraceae</taxon>
        <taxon>Luteitalea</taxon>
    </lineage>
</organism>
<feature type="region of interest" description="Disordered" evidence="1">
    <location>
        <begin position="137"/>
        <end position="202"/>
    </location>
</feature>
<evidence type="ECO:0000256" key="1">
    <source>
        <dbReference type="SAM" id="MobiDB-lite"/>
    </source>
</evidence>
<reference evidence="2 3" key="1">
    <citation type="journal article" date="2016" name="Genome Announc.">
        <title>First Complete Genome Sequence of a Subdivision 6 Acidobacterium Strain.</title>
        <authorList>
            <person name="Huang S."/>
            <person name="Vieira S."/>
            <person name="Bunk B."/>
            <person name="Riedel T."/>
            <person name="Sproer C."/>
            <person name="Overmann J."/>
        </authorList>
    </citation>
    <scope>NUCLEOTIDE SEQUENCE [LARGE SCALE GENOMIC DNA]</scope>
    <source>
        <strain evidence="3">DSM 100886 HEG_-6_39</strain>
    </source>
</reference>
<dbReference type="KEGG" id="abac:LuPra_03958"/>
<evidence type="ECO:0000313" key="3">
    <source>
        <dbReference type="Proteomes" id="UP000076079"/>
    </source>
</evidence>
<keyword evidence="3" id="KW-1185">Reference proteome</keyword>
<feature type="region of interest" description="Disordered" evidence="1">
    <location>
        <begin position="39"/>
        <end position="58"/>
    </location>
</feature>
<dbReference type="AlphaFoldDB" id="A0A143PSA5"/>
<gene>
    <name evidence="2" type="ORF">LuPra_03958</name>
</gene>
<name>A0A143PSA5_LUTPR</name>
<feature type="compositionally biased region" description="Basic and acidic residues" evidence="1">
    <location>
        <begin position="39"/>
        <end position="50"/>
    </location>
</feature>
<dbReference type="STRING" id="1855912.LuPra_03958"/>
<dbReference type="EMBL" id="CP015136">
    <property type="protein sequence ID" value="AMY10719.1"/>
    <property type="molecule type" value="Genomic_DNA"/>
</dbReference>
<feature type="compositionally biased region" description="Basic residues" evidence="1">
    <location>
        <begin position="187"/>
        <end position="202"/>
    </location>
</feature>
<protein>
    <submittedName>
        <fullName evidence="2">Uncharacterized protein</fullName>
    </submittedName>
</protein>
<feature type="region of interest" description="Disordered" evidence="1">
    <location>
        <begin position="228"/>
        <end position="254"/>
    </location>
</feature>
<evidence type="ECO:0000313" key="2">
    <source>
        <dbReference type="EMBL" id="AMY10719.1"/>
    </source>
</evidence>
<dbReference type="Proteomes" id="UP000076079">
    <property type="component" value="Chromosome"/>
</dbReference>
<accession>A0A143PSA5</accession>
<reference evidence="3" key="2">
    <citation type="submission" date="2016-04" db="EMBL/GenBank/DDBJ databases">
        <title>First Complete Genome Sequence of a Subdivision 6 Acidobacterium.</title>
        <authorList>
            <person name="Huang S."/>
            <person name="Vieira S."/>
            <person name="Bunk B."/>
            <person name="Riedel T."/>
            <person name="Sproeer C."/>
            <person name="Overmann J."/>
        </authorList>
    </citation>
    <scope>NUCLEOTIDE SEQUENCE [LARGE SCALE GENOMIC DNA]</scope>
    <source>
        <strain evidence="3">DSM 100886 HEG_-6_39</strain>
    </source>
</reference>